<dbReference type="NCBIfam" id="NF033644">
    <property type="entry name" value="antiterm_UpxY"/>
    <property type="match status" value="1"/>
</dbReference>
<reference evidence="5" key="1">
    <citation type="submission" date="2021-11" db="EMBL/GenBank/DDBJ databases">
        <title>Description of novel Flavobacterium species.</title>
        <authorList>
            <person name="Saticioglu I.B."/>
            <person name="Ay H."/>
            <person name="Altun S."/>
            <person name="Duman M."/>
        </authorList>
    </citation>
    <scope>NUCLEOTIDE SEQUENCE</scope>
    <source>
        <strain evidence="5">F-65</strain>
    </source>
</reference>
<dbReference type="InterPro" id="IPR043425">
    <property type="entry name" value="NusG-like"/>
</dbReference>
<sequence>MNWYVVYTKPKWEKKVADQLNKIGISCYCPLITQIRQWSDRKKKVEVPLFNSYVFVQLEDLDRNLVFQTPGVIRYLFWLGKPAIVRDEEIKIIKSSIESPIISEISVVPFKIGDKIKLDSGAFSDQDAVVQEISNTHYILVLETLGCVLKIKHK</sequence>
<evidence type="ECO:0000256" key="2">
    <source>
        <dbReference type="ARBA" id="ARBA00023015"/>
    </source>
</evidence>
<comment type="caution">
    <text evidence="5">The sequence shown here is derived from an EMBL/GenBank/DDBJ whole genome shotgun (WGS) entry which is preliminary data.</text>
</comment>
<protein>
    <submittedName>
        <fullName evidence="5">UpxY family transcription antiterminator</fullName>
    </submittedName>
</protein>
<dbReference type="SMART" id="SM00738">
    <property type="entry name" value="NGN"/>
    <property type="match status" value="1"/>
</dbReference>
<dbReference type="PANTHER" id="PTHR30265:SF4">
    <property type="entry name" value="KOW MOTIF FAMILY PROTEIN, EXPRESSED"/>
    <property type="match status" value="1"/>
</dbReference>
<evidence type="ECO:0000313" key="5">
    <source>
        <dbReference type="EMBL" id="MCC9071746.1"/>
    </source>
</evidence>
<keyword evidence="6" id="KW-1185">Reference proteome</keyword>
<dbReference type="Proteomes" id="UP001430919">
    <property type="component" value="Unassembled WGS sequence"/>
</dbReference>
<evidence type="ECO:0000313" key="6">
    <source>
        <dbReference type="Proteomes" id="UP001430919"/>
    </source>
</evidence>
<evidence type="ECO:0000259" key="4">
    <source>
        <dbReference type="SMART" id="SM00738"/>
    </source>
</evidence>
<dbReference type="EMBL" id="JAJJMO010000001">
    <property type="protein sequence ID" value="MCC9071746.1"/>
    <property type="molecule type" value="Genomic_DNA"/>
</dbReference>
<organism evidence="5 6">
    <name type="scientific">Flavobacterium pisciphilum</name>
    <dbReference type="NCBI Taxonomy" id="2893755"/>
    <lineage>
        <taxon>Bacteria</taxon>
        <taxon>Pseudomonadati</taxon>
        <taxon>Bacteroidota</taxon>
        <taxon>Flavobacteriia</taxon>
        <taxon>Flavobacteriales</taxon>
        <taxon>Flavobacteriaceae</taxon>
        <taxon>Flavobacterium</taxon>
    </lineage>
</organism>
<dbReference type="InterPro" id="IPR036735">
    <property type="entry name" value="NGN_dom_sf"/>
</dbReference>
<accession>A0ABS8MSJ8</accession>
<dbReference type="CDD" id="cd09895">
    <property type="entry name" value="NGN_SP_UpxY"/>
    <property type="match status" value="1"/>
</dbReference>
<keyword evidence="2" id="KW-0805">Transcription regulation</keyword>
<dbReference type="PANTHER" id="PTHR30265">
    <property type="entry name" value="RHO-INTERACTING TRANSCRIPTION TERMINATION FACTOR NUSG"/>
    <property type="match status" value="1"/>
</dbReference>
<gene>
    <name evidence="5" type="ORF">LNQ49_09160</name>
</gene>
<evidence type="ECO:0000256" key="1">
    <source>
        <dbReference type="ARBA" id="ARBA00022814"/>
    </source>
</evidence>
<feature type="domain" description="NusG-like N-terminal" evidence="4">
    <location>
        <begin position="1"/>
        <end position="97"/>
    </location>
</feature>
<dbReference type="RefSeq" id="WP_229988475.1">
    <property type="nucleotide sequence ID" value="NZ_JAJJMO010000001.1"/>
</dbReference>
<name>A0ABS8MSJ8_9FLAO</name>
<evidence type="ECO:0000256" key="3">
    <source>
        <dbReference type="ARBA" id="ARBA00023163"/>
    </source>
</evidence>
<keyword evidence="3" id="KW-0804">Transcription</keyword>
<dbReference type="Pfam" id="PF02357">
    <property type="entry name" value="NusG"/>
    <property type="match status" value="1"/>
</dbReference>
<dbReference type="Gene3D" id="3.30.70.940">
    <property type="entry name" value="NusG, N-terminal domain"/>
    <property type="match status" value="1"/>
</dbReference>
<keyword evidence="1" id="KW-0889">Transcription antitermination</keyword>
<dbReference type="SUPFAM" id="SSF82679">
    <property type="entry name" value="N-utilization substance G protein NusG, N-terminal domain"/>
    <property type="match status" value="1"/>
</dbReference>
<dbReference type="InterPro" id="IPR006645">
    <property type="entry name" value="NGN-like_dom"/>
</dbReference>
<proteinExistence type="predicted"/>